<dbReference type="Proteomes" id="UP001595904">
    <property type="component" value="Unassembled WGS sequence"/>
</dbReference>
<organism evidence="5 6">
    <name type="scientific">Steroidobacter flavus</name>
    <dbReference type="NCBI Taxonomy" id="1842136"/>
    <lineage>
        <taxon>Bacteria</taxon>
        <taxon>Pseudomonadati</taxon>
        <taxon>Pseudomonadota</taxon>
        <taxon>Gammaproteobacteria</taxon>
        <taxon>Steroidobacterales</taxon>
        <taxon>Steroidobacteraceae</taxon>
        <taxon>Steroidobacter</taxon>
    </lineage>
</organism>
<sequence>MKHHGRVTGWLTAMVVSLSAMCAVAADRPALKAGVFEPPRAAPELSLDASSGGKLALANYRGKVVLLGFGFTSCPEVCPTTLATLAQARKRLGAQGEQLQVVYVTVDPERDNADRMRAYLHGFDATFVGGTGTPEQLAGVRKNYGVMAERKPFGNSYTIAHSSSVYVIDQKGLLRGMMPYGRLPDDYVHDVRALLSE</sequence>
<keyword evidence="2" id="KW-0186">Copper</keyword>
<dbReference type="PANTHER" id="PTHR12151">
    <property type="entry name" value="ELECTRON TRANSPORT PROTIN SCO1/SENC FAMILY MEMBER"/>
    <property type="match status" value="1"/>
</dbReference>
<evidence type="ECO:0000313" key="6">
    <source>
        <dbReference type="Proteomes" id="UP001595904"/>
    </source>
</evidence>
<dbReference type="InterPro" id="IPR036249">
    <property type="entry name" value="Thioredoxin-like_sf"/>
</dbReference>
<comment type="caution">
    <text evidence="5">The sequence shown here is derived from an EMBL/GenBank/DDBJ whole genome shotgun (WGS) entry which is preliminary data.</text>
</comment>
<evidence type="ECO:0000256" key="2">
    <source>
        <dbReference type="ARBA" id="ARBA00023008"/>
    </source>
</evidence>
<dbReference type="CDD" id="cd02968">
    <property type="entry name" value="SCO"/>
    <property type="match status" value="1"/>
</dbReference>
<dbReference type="RefSeq" id="WP_380594060.1">
    <property type="nucleotide sequence ID" value="NZ_JBHSDU010000001.1"/>
</dbReference>
<dbReference type="SUPFAM" id="SSF52833">
    <property type="entry name" value="Thioredoxin-like"/>
    <property type="match status" value="1"/>
</dbReference>
<dbReference type="PROSITE" id="PS51352">
    <property type="entry name" value="THIOREDOXIN_2"/>
    <property type="match status" value="1"/>
</dbReference>
<name>A0ABV8SJV2_9GAMM</name>
<keyword evidence="3" id="KW-0732">Signal</keyword>
<dbReference type="Gene3D" id="3.40.30.10">
    <property type="entry name" value="Glutaredoxin"/>
    <property type="match status" value="1"/>
</dbReference>
<dbReference type="PANTHER" id="PTHR12151:SF25">
    <property type="entry name" value="LINALOOL DEHYDRATASE_ISOMERASE DOMAIN-CONTAINING PROTEIN"/>
    <property type="match status" value="1"/>
</dbReference>
<proteinExistence type="inferred from homology"/>
<evidence type="ECO:0000259" key="4">
    <source>
        <dbReference type="PROSITE" id="PS51352"/>
    </source>
</evidence>
<protein>
    <submittedName>
        <fullName evidence="5">SCO family protein</fullName>
    </submittedName>
</protein>
<dbReference type="EMBL" id="JBHSDU010000001">
    <property type="protein sequence ID" value="MFC4307631.1"/>
    <property type="molecule type" value="Genomic_DNA"/>
</dbReference>
<accession>A0ABV8SJV2</accession>
<comment type="similarity">
    <text evidence="1">Belongs to the SCO1/2 family.</text>
</comment>
<feature type="signal peptide" evidence="3">
    <location>
        <begin position="1"/>
        <end position="25"/>
    </location>
</feature>
<feature type="domain" description="Thioredoxin" evidence="4">
    <location>
        <begin position="36"/>
        <end position="196"/>
    </location>
</feature>
<evidence type="ECO:0000313" key="5">
    <source>
        <dbReference type="EMBL" id="MFC4307631.1"/>
    </source>
</evidence>
<feature type="chain" id="PRO_5045377340" evidence="3">
    <location>
        <begin position="26"/>
        <end position="197"/>
    </location>
</feature>
<reference evidence="6" key="1">
    <citation type="journal article" date="2019" name="Int. J. Syst. Evol. Microbiol.">
        <title>The Global Catalogue of Microorganisms (GCM) 10K type strain sequencing project: providing services to taxonomists for standard genome sequencing and annotation.</title>
        <authorList>
            <consortium name="The Broad Institute Genomics Platform"/>
            <consortium name="The Broad Institute Genome Sequencing Center for Infectious Disease"/>
            <person name="Wu L."/>
            <person name="Ma J."/>
        </authorList>
    </citation>
    <scope>NUCLEOTIDE SEQUENCE [LARGE SCALE GENOMIC DNA]</scope>
    <source>
        <strain evidence="6">CGMCC 1.10759</strain>
    </source>
</reference>
<dbReference type="InterPro" id="IPR003782">
    <property type="entry name" value="SCO1/SenC"/>
</dbReference>
<dbReference type="InterPro" id="IPR013766">
    <property type="entry name" value="Thioredoxin_domain"/>
</dbReference>
<keyword evidence="6" id="KW-1185">Reference proteome</keyword>
<dbReference type="Pfam" id="PF02630">
    <property type="entry name" value="SCO1-SenC"/>
    <property type="match status" value="1"/>
</dbReference>
<gene>
    <name evidence="5" type="ORF">ACFPN2_00920</name>
</gene>
<evidence type="ECO:0000256" key="3">
    <source>
        <dbReference type="SAM" id="SignalP"/>
    </source>
</evidence>
<evidence type="ECO:0000256" key="1">
    <source>
        <dbReference type="ARBA" id="ARBA00010996"/>
    </source>
</evidence>